<organism evidence="1 2">
    <name type="scientific">Ameca splendens</name>
    <dbReference type="NCBI Taxonomy" id="208324"/>
    <lineage>
        <taxon>Eukaryota</taxon>
        <taxon>Metazoa</taxon>
        <taxon>Chordata</taxon>
        <taxon>Craniata</taxon>
        <taxon>Vertebrata</taxon>
        <taxon>Euteleostomi</taxon>
        <taxon>Actinopterygii</taxon>
        <taxon>Neopterygii</taxon>
        <taxon>Teleostei</taxon>
        <taxon>Neoteleostei</taxon>
        <taxon>Acanthomorphata</taxon>
        <taxon>Ovalentaria</taxon>
        <taxon>Atherinomorphae</taxon>
        <taxon>Cyprinodontiformes</taxon>
        <taxon>Goodeidae</taxon>
        <taxon>Ameca</taxon>
    </lineage>
</organism>
<protein>
    <submittedName>
        <fullName evidence="1">Uncharacterized protein</fullName>
    </submittedName>
</protein>
<sequence length="100" mass="11416">MANIIKQELSGWFSVRYLCFQKVNLKMSQMWVEGQLCASPTPDCFPPDILPHTTGHDFICLTQTTAECLINKISLQWAASCLESEESNNLHQTPIQYSFF</sequence>
<comment type="caution">
    <text evidence="1">The sequence shown here is derived from an EMBL/GenBank/DDBJ whole genome shotgun (WGS) entry which is preliminary data.</text>
</comment>
<reference evidence="1 2" key="1">
    <citation type="submission" date="2021-06" db="EMBL/GenBank/DDBJ databases">
        <authorList>
            <person name="Palmer J.M."/>
        </authorList>
    </citation>
    <scope>NUCLEOTIDE SEQUENCE [LARGE SCALE GENOMIC DNA]</scope>
    <source>
        <strain evidence="1 2">AS_MEX2019</strain>
        <tissue evidence="1">Muscle</tissue>
    </source>
</reference>
<evidence type="ECO:0000313" key="1">
    <source>
        <dbReference type="EMBL" id="MEQ2287455.1"/>
    </source>
</evidence>
<dbReference type="EMBL" id="JAHRIP010019622">
    <property type="protein sequence ID" value="MEQ2287455.1"/>
    <property type="molecule type" value="Genomic_DNA"/>
</dbReference>
<keyword evidence="2" id="KW-1185">Reference proteome</keyword>
<name>A0ABV0Y128_9TELE</name>
<accession>A0ABV0Y128</accession>
<proteinExistence type="predicted"/>
<evidence type="ECO:0000313" key="2">
    <source>
        <dbReference type="Proteomes" id="UP001469553"/>
    </source>
</evidence>
<gene>
    <name evidence="1" type="ORF">AMECASPLE_012755</name>
</gene>
<dbReference type="Proteomes" id="UP001469553">
    <property type="component" value="Unassembled WGS sequence"/>
</dbReference>